<dbReference type="PANTHER" id="PTHR32282">
    <property type="entry name" value="BINDING PROTEIN TRANSPEPTIDASE, PUTATIVE-RELATED"/>
    <property type="match status" value="1"/>
</dbReference>
<dbReference type="Pfam" id="PF00912">
    <property type="entry name" value="Transgly"/>
    <property type="match status" value="1"/>
</dbReference>
<keyword evidence="3 9" id="KW-0812">Transmembrane</keyword>
<dbReference type="InterPro" id="IPR036950">
    <property type="entry name" value="PBP_transglycosylase"/>
</dbReference>
<dbReference type="GO" id="GO:0030288">
    <property type="term" value="C:outer membrane-bounded periplasmic space"/>
    <property type="evidence" value="ECO:0007669"/>
    <property type="project" value="TreeGrafter"/>
</dbReference>
<proteinExistence type="predicted"/>
<evidence type="ECO:0000259" key="10">
    <source>
        <dbReference type="Pfam" id="PF00912"/>
    </source>
</evidence>
<dbReference type="GO" id="GO:0008955">
    <property type="term" value="F:peptidoglycan glycosyltransferase activity"/>
    <property type="evidence" value="ECO:0007669"/>
    <property type="project" value="TreeGrafter"/>
</dbReference>
<keyword evidence="7 9" id="KW-0472">Membrane</keyword>
<name>T1AVR6_9ZZZZ</name>
<evidence type="ECO:0000256" key="2">
    <source>
        <dbReference type="ARBA" id="ARBA00022679"/>
    </source>
</evidence>
<dbReference type="GO" id="GO:0008360">
    <property type="term" value="P:regulation of cell shape"/>
    <property type="evidence" value="ECO:0007669"/>
    <property type="project" value="UniProtKB-KW"/>
</dbReference>
<keyword evidence="5" id="KW-0573">Peptidoglycan synthesis</keyword>
<comment type="subcellular location">
    <subcellularLocation>
        <location evidence="1">Membrane</location>
    </subcellularLocation>
</comment>
<keyword evidence="6 9" id="KW-1133">Transmembrane helix</keyword>
<feature type="non-terminal residue" evidence="11">
    <location>
        <position position="140"/>
    </location>
</feature>
<evidence type="ECO:0000313" key="11">
    <source>
        <dbReference type="EMBL" id="EQD46160.1"/>
    </source>
</evidence>
<feature type="transmembrane region" description="Helical" evidence="9">
    <location>
        <begin position="6"/>
        <end position="31"/>
    </location>
</feature>
<evidence type="ECO:0000256" key="4">
    <source>
        <dbReference type="ARBA" id="ARBA00022960"/>
    </source>
</evidence>
<dbReference type="PANTHER" id="PTHR32282:SF27">
    <property type="entry name" value="PENICILLIN-BINDING PROTEIN 1A"/>
    <property type="match status" value="1"/>
</dbReference>
<dbReference type="SUPFAM" id="SSF53955">
    <property type="entry name" value="Lysozyme-like"/>
    <property type="match status" value="1"/>
</dbReference>
<accession>T1AVR6</accession>
<organism evidence="11">
    <name type="scientific">mine drainage metagenome</name>
    <dbReference type="NCBI Taxonomy" id="410659"/>
    <lineage>
        <taxon>unclassified sequences</taxon>
        <taxon>metagenomes</taxon>
        <taxon>ecological metagenomes</taxon>
    </lineage>
</organism>
<evidence type="ECO:0000256" key="5">
    <source>
        <dbReference type="ARBA" id="ARBA00022984"/>
    </source>
</evidence>
<dbReference type="InterPro" id="IPR001264">
    <property type="entry name" value="Glyco_trans_51"/>
</dbReference>
<evidence type="ECO:0000256" key="8">
    <source>
        <dbReference type="ARBA" id="ARBA00023316"/>
    </source>
</evidence>
<dbReference type="InterPro" id="IPR023346">
    <property type="entry name" value="Lysozyme-like_dom_sf"/>
</dbReference>
<reference evidence="11" key="1">
    <citation type="submission" date="2013-08" db="EMBL/GenBank/DDBJ databases">
        <authorList>
            <person name="Mendez C."/>
            <person name="Richter M."/>
            <person name="Ferrer M."/>
            <person name="Sanchez J."/>
        </authorList>
    </citation>
    <scope>NUCLEOTIDE SEQUENCE</scope>
</reference>
<dbReference type="AlphaFoldDB" id="T1AVR6"/>
<evidence type="ECO:0000256" key="9">
    <source>
        <dbReference type="SAM" id="Phobius"/>
    </source>
</evidence>
<keyword evidence="8" id="KW-0961">Cell wall biogenesis/degradation</keyword>
<protein>
    <submittedName>
        <fullName evidence="11">Penicillin-binding protein, 1A family</fullName>
    </submittedName>
</protein>
<dbReference type="Gene3D" id="1.10.3810.10">
    <property type="entry name" value="Biosynthetic peptidoglycan transglycosylase-like"/>
    <property type="match status" value="1"/>
</dbReference>
<dbReference type="GO" id="GO:0016020">
    <property type="term" value="C:membrane"/>
    <property type="evidence" value="ECO:0007669"/>
    <property type="project" value="UniProtKB-SubCell"/>
</dbReference>
<evidence type="ECO:0000256" key="3">
    <source>
        <dbReference type="ARBA" id="ARBA00022692"/>
    </source>
</evidence>
<dbReference type="InterPro" id="IPR050396">
    <property type="entry name" value="Glycosyltr_51/Transpeptidase"/>
</dbReference>
<dbReference type="GO" id="GO:0071555">
    <property type="term" value="P:cell wall organization"/>
    <property type="evidence" value="ECO:0007669"/>
    <property type="project" value="UniProtKB-KW"/>
</dbReference>
<evidence type="ECO:0000256" key="1">
    <source>
        <dbReference type="ARBA" id="ARBA00004370"/>
    </source>
</evidence>
<comment type="caution">
    <text evidence="11">The sequence shown here is derived from an EMBL/GenBank/DDBJ whole genome shotgun (WGS) entry which is preliminary data.</text>
</comment>
<feature type="domain" description="Glycosyl transferase family 51" evidence="10">
    <location>
        <begin position="57"/>
        <end position="140"/>
    </location>
</feature>
<dbReference type="GO" id="GO:0009252">
    <property type="term" value="P:peptidoglycan biosynthetic process"/>
    <property type="evidence" value="ECO:0007669"/>
    <property type="project" value="UniProtKB-KW"/>
</dbReference>
<keyword evidence="4" id="KW-0133">Cell shape</keyword>
<evidence type="ECO:0000256" key="6">
    <source>
        <dbReference type="ARBA" id="ARBA00022989"/>
    </source>
</evidence>
<dbReference type="EMBL" id="AUZX01010805">
    <property type="protein sequence ID" value="EQD46160.1"/>
    <property type="molecule type" value="Genomic_DNA"/>
</dbReference>
<evidence type="ECO:0000256" key="7">
    <source>
        <dbReference type="ARBA" id="ARBA00023136"/>
    </source>
</evidence>
<gene>
    <name evidence="11" type="ORF">B1A_14710</name>
</gene>
<keyword evidence="2" id="KW-0808">Transferase</keyword>
<sequence>MPKFLLYPLIFLVALGTVAVGIVVMTLALLYPKLPSLDAVTDYRPKLPLRVYTTDHQLIGEFGEERRAMLKLTEVPLNMRHAILAAEDDRFYQHGAVDFQGVLRAMLADVFSHSAKEGASTITMQVARNFFLTNERTLTR</sequence>
<reference evidence="11" key="2">
    <citation type="journal article" date="2014" name="ISME J.">
        <title>Microbial stratification in low pH oxic and suboxic macroscopic growths along an acid mine drainage.</title>
        <authorList>
            <person name="Mendez-Garcia C."/>
            <person name="Mesa V."/>
            <person name="Sprenger R.R."/>
            <person name="Richter M."/>
            <person name="Diez M.S."/>
            <person name="Solano J."/>
            <person name="Bargiela R."/>
            <person name="Golyshina O.V."/>
            <person name="Manteca A."/>
            <person name="Ramos J.L."/>
            <person name="Gallego J.R."/>
            <person name="Llorente I."/>
            <person name="Martins Dos Santos V.A."/>
            <person name="Jensen O.N."/>
            <person name="Pelaez A.I."/>
            <person name="Sanchez J."/>
            <person name="Ferrer M."/>
        </authorList>
    </citation>
    <scope>NUCLEOTIDE SEQUENCE</scope>
</reference>